<feature type="region of interest" description="Disordered" evidence="1">
    <location>
        <begin position="39"/>
        <end position="67"/>
    </location>
</feature>
<protein>
    <submittedName>
        <fullName evidence="2">Uncharacterized protein</fullName>
    </submittedName>
</protein>
<feature type="compositionally biased region" description="Basic and acidic residues" evidence="1">
    <location>
        <begin position="48"/>
        <end position="58"/>
    </location>
</feature>
<gene>
    <name evidence="2" type="ORF">ACFFX0_26270</name>
</gene>
<comment type="caution">
    <text evidence="2">The sequence shown here is derived from an EMBL/GenBank/DDBJ whole genome shotgun (WGS) entry which is preliminary data.</text>
</comment>
<proteinExistence type="predicted"/>
<evidence type="ECO:0000313" key="3">
    <source>
        <dbReference type="Proteomes" id="UP001589575"/>
    </source>
</evidence>
<reference evidence="2 3" key="1">
    <citation type="submission" date="2024-09" db="EMBL/GenBank/DDBJ databases">
        <authorList>
            <person name="Sun Q."/>
            <person name="Mori K."/>
        </authorList>
    </citation>
    <scope>NUCLEOTIDE SEQUENCE [LARGE SCALE GENOMIC DNA]</scope>
    <source>
        <strain evidence="2 3">CCM 7609</strain>
    </source>
</reference>
<sequence length="67" mass="7294">MFCSTYDLFSNILWRREVGHGARCLQLWRRTEGPGDGAVGVNCGGHAESGRGHPDRGRGGPGLLRSR</sequence>
<organism evidence="2 3">
    <name type="scientific">Citricoccus parietis</name>
    <dbReference type="NCBI Taxonomy" id="592307"/>
    <lineage>
        <taxon>Bacteria</taxon>
        <taxon>Bacillati</taxon>
        <taxon>Actinomycetota</taxon>
        <taxon>Actinomycetes</taxon>
        <taxon>Micrococcales</taxon>
        <taxon>Micrococcaceae</taxon>
        <taxon>Citricoccus</taxon>
    </lineage>
</organism>
<name>A0ABV5G7A8_9MICC</name>
<evidence type="ECO:0000256" key="1">
    <source>
        <dbReference type="SAM" id="MobiDB-lite"/>
    </source>
</evidence>
<dbReference type="EMBL" id="JBHMFI010000002">
    <property type="protein sequence ID" value="MFB9074509.1"/>
    <property type="molecule type" value="Genomic_DNA"/>
</dbReference>
<dbReference type="Proteomes" id="UP001589575">
    <property type="component" value="Unassembled WGS sequence"/>
</dbReference>
<evidence type="ECO:0000313" key="2">
    <source>
        <dbReference type="EMBL" id="MFB9074509.1"/>
    </source>
</evidence>
<keyword evidence="3" id="KW-1185">Reference proteome</keyword>
<accession>A0ABV5G7A8</accession>